<name>A0A448Z4H3_9STRA</name>
<proteinExistence type="predicted"/>
<protein>
    <submittedName>
        <fullName evidence="1">Uncharacterized protein</fullName>
    </submittedName>
</protein>
<evidence type="ECO:0000313" key="2">
    <source>
        <dbReference type="Proteomes" id="UP000291116"/>
    </source>
</evidence>
<gene>
    <name evidence="1" type="ORF">PSNMU_V1.4_AUG-EV-PASAV3_0036610</name>
</gene>
<dbReference type="Proteomes" id="UP000291116">
    <property type="component" value="Unassembled WGS sequence"/>
</dbReference>
<dbReference type="EMBL" id="CAACVS010000107">
    <property type="protein sequence ID" value="VEU36885.1"/>
    <property type="molecule type" value="Genomic_DNA"/>
</dbReference>
<reference evidence="1 2" key="1">
    <citation type="submission" date="2019-01" db="EMBL/GenBank/DDBJ databases">
        <authorList>
            <person name="Ferrante I. M."/>
        </authorList>
    </citation>
    <scope>NUCLEOTIDE SEQUENCE [LARGE SCALE GENOMIC DNA]</scope>
    <source>
        <strain evidence="1 2">B856</strain>
    </source>
</reference>
<dbReference type="OrthoDB" id="48398at2759"/>
<sequence>MSSAKKITLSISLSAAIIEWLDASAKSQSLPSQSKVIRCCINCVALGDVKMTTDGNVSPSVCPSEYRTLNIEVAPQQIDWIDSVVSKIEGSSQSEIIQSVLTSCMNADKDVVFGVVRCKSKVTACEGAQAVIDSLSKQYGKDNVEIKEEISLL</sequence>
<evidence type="ECO:0000313" key="1">
    <source>
        <dbReference type="EMBL" id="VEU36885.1"/>
    </source>
</evidence>
<organism evidence="1 2">
    <name type="scientific">Pseudo-nitzschia multistriata</name>
    <dbReference type="NCBI Taxonomy" id="183589"/>
    <lineage>
        <taxon>Eukaryota</taxon>
        <taxon>Sar</taxon>
        <taxon>Stramenopiles</taxon>
        <taxon>Ochrophyta</taxon>
        <taxon>Bacillariophyta</taxon>
        <taxon>Bacillariophyceae</taxon>
        <taxon>Bacillariophycidae</taxon>
        <taxon>Bacillariales</taxon>
        <taxon>Bacillariaceae</taxon>
        <taxon>Pseudo-nitzschia</taxon>
    </lineage>
</organism>
<keyword evidence="2" id="KW-1185">Reference proteome</keyword>
<accession>A0A448Z4H3</accession>
<dbReference type="AlphaFoldDB" id="A0A448Z4H3"/>